<reference evidence="4 5" key="1">
    <citation type="submission" date="2017-03" db="EMBL/GenBank/DDBJ databases">
        <title>An alternative strategy for trypanosome survival in the mammalian bloodstream revealed through genome and transcriptome analysis of the ubiquitous bovine parasite Trypanosoma (Megatrypanum) theileri.</title>
        <authorList>
            <person name="Kelly S."/>
            <person name="Ivens A."/>
            <person name="Mott A."/>
            <person name="O'Neill E."/>
            <person name="Emms D."/>
            <person name="Macleod O."/>
            <person name="Voorheis P."/>
            <person name="Matthews J."/>
            <person name="Matthews K."/>
            <person name="Carrington M."/>
        </authorList>
    </citation>
    <scope>NUCLEOTIDE SEQUENCE [LARGE SCALE GENOMIC DNA]</scope>
    <source>
        <strain evidence="4">Edinburgh</strain>
    </source>
</reference>
<dbReference type="VEuPathDB" id="TriTrypDB:TM35_000232440"/>
<dbReference type="PANTHER" id="PTHR10145:SF6">
    <property type="entry name" value="TRANSCRIPTION ELONGATION FACTOR SPT6"/>
    <property type="match status" value="1"/>
</dbReference>
<dbReference type="STRING" id="67003.A0A1X0NS21"/>
<organism evidence="4 5">
    <name type="scientific">Trypanosoma theileri</name>
    <dbReference type="NCBI Taxonomy" id="67003"/>
    <lineage>
        <taxon>Eukaryota</taxon>
        <taxon>Discoba</taxon>
        <taxon>Euglenozoa</taxon>
        <taxon>Kinetoplastea</taxon>
        <taxon>Metakinetoplastina</taxon>
        <taxon>Trypanosomatida</taxon>
        <taxon>Trypanosomatidae</taxon>
        <taxon>Trypanosoma</taxon>
    </lineage>
</organism>
<dbReference type="InterPro" id="IPR012337">
    <property type="entry name" value="RNaseH-like_sf"/>
</dbReference>
<sequence length="1476" mass="167738">MENTGAEMAEGAPLRTIEEVLTGAMWVVNLTDPALCLDRLNETFNDVIFSCVEDDDENVEEERVGRLRTAADRLRDERAKEDLRRALLDLQDNTYVDDDMGGERGSGVGTEEKEEDEYGDDDDDEVFSEESHLMDDEEFLSWIHRNDTQRRDERADVVESTDDVAPASGLELELHRVGLGEEDKRMTEDLLPERLKAIEMKEKRPGLGSRMLPHGYSYKIPIEYEAFWVLRQLRSAGQPLAHNTRICAIATRPLAEVADEPVVVAIGYALRKMTQEYIEPAHLMLYHQTALHPLLCALLEASPLLESAESTLPVVSYAYSTETGRRQRPYVSDRYVGFGALSDRSIGDGDPKWKRLDGDENDFTQRKPCFIELGRLLLRILELDVLCHRLECQRQQLLLKLKDHPESSVQDQRVALDRLVFESGIEADFWQTFTGFLTAEHGRGPTQVVKALGLEDAFEEYTITGLQYQENLLANAPIHVCQSPQSIPLMEWALQVGNSARTPRSGEAVLLLFNQAIVEQFSKLPVLRKRLFDLFCAEGDLIVTYKQWKRRDDVYPLATFFVEHPRHYLDLLERERQGRVGLYYVLNEDLIRREMNLRQLYDRSPDDEWSLERERAMELLLLRLVDGLIPKVKAELCQFAQLFVQTQSMERLGLLCANGSYEPTRLCLEAYDSDALIWEPEWNVVEALPLERFHGFGRKPLARVCAAYRGDNGVTYLSFIDEMGSFIASTRWADCALNSEVGRAADLQQNIQLEKLFARCNPSVIAVGAFNTESLSLMRSMQRFVRERVYPAFHVHIPVVWAPVEVARLCSATTYADLETPGADYLTRTSLALARYVQDPLSSICLLFDKERTALRLSLGAAVYTTSEQEEQLYTRLCWEMSFWVTACGVWIDECVTRPNSVASLQFVAGFGPSKARKLYQLLTTQSPNSREECSRTITEYFGKYVSQNAVSSLRIGPQSDGGVSATDRVYSSHWHLLDQTLIPREWYTAAAFIARTALKNASPRLVALSDFMQLEADEKRDRIDRHAHQQDMIIAIRKEGRAEWSSILGEREVEFIQEEMIAAGQSFMQRPYRRLSNRELMMYITGIIYCSRRDASFSNRSVDTQSLLISEGDYLSGTVQGVRGGGAVPGIRVATSCGLGALISADDIDDDSMKQELLLHVHSLRETSGTLERPSLSSTWLRRGAPIQGVVISCNWERCELRLRWCRPRETEPGSSNNNFKRELGIDKDNEEDGDQNYVSYDTFINDATSSANSLRTVYMNMEARVFATKISRHPLFRDTTSATALSYLHDKKIGEVILRPATGFRNKAIAVVKIGERSMCNWLISEERRPTGAIYYRLKDKVSGRQVEFGDVDEFLNGFIAPMVELVQGIREHRRFVGSAREVHDALDAQRRGGLGFAYVFAEVGQQSRPPFYRVFTRGGNTERNFYLHIDDSSIYVRVPIRSSSGRGGVELKWVKCRNAEHVSELVKGLARPR</sequence>
<dbReference type="Gene3D" id="3.30.505.10">
    <property type="entry name" value="SH2 domain"/>
    <property type="match status" value="1"/>
</dbReference>
<accession>A0A1X0NS21</accession>
<keyword evidence="4" id="KW-0648">Protein biosynthesis</keyword>
<dbReference type="InterPro" id="IPR028231">
    <property type="entry name" value="Spt6_YqgF"/>
</dbReference>
<gene>
    <name evidence="4" type="ORF">TM35_000232440</name>
</gene>
<dbReference type="Pfam" id="PF14639">
    <property type="entry name" value="YqgF"/>
    <property type="match status" value="1"/>
</dbReference>
<dbReference type="Gene3D" id="1.10.150.850">
    <property type="entry name" value="Spt6, helix-hairpin-helix domain"/>
    <property type="match status" value="1"/>
</dbReference>
<feature type="domain" description="Spt6 SH2" evidence="2">
    <location>
        <begin position="1271"/>
        <end position="1403"/>
    </location>
</feature>
<dbReference type="InterPro" id="IPR036860">
    <property type="entry name" value="SH2_dom_sf"/>
</dbReference>
<dbReference type="Gene3D" id="3.30.420.140">
    <property type="entry name" value="YqgF/RNase H-like domain"/>
    <property type="match status" value="1"/>
</dbReference>
<dbReference type="Gene3D" id="1.10.3500.10">
    <property type="entry name" value="Tex N-terminal region-like"/>
    <property type="match status" value="1"/>
</dbReference>
<dbReference type="GO" id="GO:0034728">
    <property type="term" value="P:nucleosome organization"/>
    <property type="evidence" value="ECO:0007669"/>
    <property type="project" value="TreeGrafter"/>
</dbReference>
<dbReference type="InterPro" id="IPR037027">
    <property type="entry name" value="YqgF/RNaseH-like_dom_sf"/>
</dbReference>
<proteinExistence type="predicted"/>
<keyword evidence="5" id="KW-1185">Reference proteome</keyword>
<evidence type="ECO:0000256" key="1">
    <source>
        <dbReference type="SAM" id="MobiDB-lite"/>
    </source>
</evidence>
<dbReference type="InterPro" id="IPR023319">
    <property type="entry name" value="Tex-like_HTH_dom_sf"/>
</dbReference>
<dbReference type="SUPFAM" id="SSF53098">
    <property type="entry name" value="Ribonuclease H-like"/>
    <property type="match status" value="1"/>
</dbReference>
<dbReference type="OrthoDB" id="995477at2759"/>
<dbReference type="Gene3D" id="1.10.10.650">
    <property type="entry name" value="RuvA domain 2-like"/>
    <property type="match status" value="1"/>
</dbReference>
<name>A0A1X0NS21_9TRYP</name>
<dbReference type="InterPro" id="IPR017072">
    <property type="entry name" value="TF_Spt6"/>
</dbReference>
<dbReference type="GO" id="GO:0003746">
    <property type="term" value="F:translation elongation factor activity"/>
    <property type="evidence" value="ECO:0007669"/>
    <property type="project" value="UniProtKB-KW"/>
</dbReference>
<dbReference type="InterPro" id="IPR023323">
    <property type="entry name" value="Tex-like_dom_sf"/>
</dbReference>
<feature type="region of interest" description="Disordered" evidence="1">
    <location>
        <begin position="1212"/>
        <end position="1233"/>
    </location>
</feature>
<evidence type="ECO:0000313" key="5">
    <source>
        <dbReference type="Proteomes" id="UP000192257"/>
    </source>
</evidence>
<dbReference type="Pfam" id="PF14633">
    <property type="entry name" value="SH2_2"/>
    <property type="match status" value="1"/>
</dbReference>
<keyword evidence="4" id="KW-0251">Elongation factor</keyword>
<comment type="caution">
    <text evidence="4">The sequence shown here is derived from an EMBL/GenBank/DDBJ whole genome shotgun (WGS) entry which is preliminary data.</text>
</comment>
<dbReference type="GO" id="GO:0140673">
    <property type="term" value="P:transcription elongation-coupled chromatin remodeling"/>
    <property type="evidence" value="ECO:0007669"/>
    <property type="project" value="InterPro"/>
</dbReference>
<feature type="region of interest" description="Disordered" evidence="1">
    <location>
        <begin position="95"/>
        <end position="126"/>
    </location>
</feature>
<dbReference type="GO" id="GO:0031491">
    <property type="term" value="F:nucleosome binding"/>
    <property type="evidence" value="ECO:0007669"/>
    <property type="project" value="TreeGrafter"/>
</dbReference>
<dbReference type="GO" id="GO:0008023">
    <property type="term" value="C:transcription elongation factor complex"/>
    <property type="evidence" value="ECO:0007669"/>
    <property type="project" value="TreeGrafter"/>
</dbReference>
<evidence type="ECO:0000259" key="3">
    <source>
        <dbReference type="Pfam" id="PF14639"/>
    </source>
</evidence>
<evidence type="ECO:0000313" key="4">
    <source>
        <dbReference type="EMBL" id="ORC87273.1"/>
    </source>
</evidence>
<dbReference type="InterPro" id="IPR042066">
    <property type="entry name" value="Spt6_death-like"/>
</dbReference>
<dbReference type="Proteomes" id="UP000192257">
    <property type="component" value="Unassembled WGS sequence"/>
</dbReference>
<feature type="domain" description="Transcription elongation factor Spt6 YqgF" evidence="3">
    <location>
        <begin position="701"/>
        <end position="841"/>
    </location>
</feature>
<evidence type="ECO:0000259" key="2">
    <source>
        <dbReference type="Pfam" id="PF14633"/>
    </source>
</evidence>
<dbReference type="GeneID" id="39987264"/>
<protein>
    <submittedName>
        <fullName evidence="4">Transcription elongation factor SPT6</fullName>
    </submittedName>
</protein>
<feature type="compositionally biased region" description="Acidic residues" evidence="1">
    <location>
        <begin position="112"/>
        <end position="126"/>
    </location>
</feature>
<dbReference type="PANTHER" id="PTHR10145">
    <property type="entry name" value="TRANSCRIPTION ELONGATION FACTOR SPT6"/>
    <property type="match status" value="1"/>
</dbReference>
<dbReference type="RefSeq" id="XP_028881339.1">
    <property type="nucleotide sequence ID" value="XM_029027484.1"/>
</dbReference>
<dbReference type="EMBL" id="NBCO01000023">
    <property type="protein sequence ID" value="ORC87273.1"/>
    <property type="molecule type" value="Genomic_DNA"/>
</dbReference>
<dbReference type="InterPro" id="IPR035420">
    <property type="entry name" value="Spt6_SH2"/>
</dbReference>
<dbReference type="GO" id="GO:0042393">
    <property type="term" value="F:histone binding"/>
    <property type="evidence" value="ECO:0007669"/>
    <property type="project" value="TreeGrafter"/>
</dbReference>
<dbReference type="Gene3D" id="1.10.10.2740">
    <property type="entry name" value="Spt6, Death-like domain"/>
    <property type="match status" value="1"/>
</dbReference>